<dbReference type="InterPro" id="IPR018152">
    <property type="entry name" value="SOD_Cu/Zn_BS"/>
</dbReference>
<name>C6E3A3_GEOSM</name>
<evidence type="ECO:0000256" key="1">
    <source>
        <dbReference type="ARBA" id="ARBA00010457"/>
    </source>
</evidence>
<dbReference type="AlphaFoldDB" id="C6E3A3"/>
<keyword evidence="2" id="KW-0479">Metal-binding</keyword>
<dbReference type="EMBL" id="CP001661">
    <property type="protein sequence ID" value="ACT19095.1"/>
    <property type="molecule type" value="Genomic_DNA"/>
</dbReference>
<comment type="function">
    <text evidence="2">Destroys radicals which are normally produced within the cells and which are toxic to biological systems.</text>
</comment>
<feature type="domain" description="Superoxide dismutase copper/zinc binding" evidence="4">
    <location>
        <begin position="40"/>
        <end position="171"/>
    </location>
</feature>
<dbReference type="InterPro" id="IPR024134">
    <property type="entry name" value="SOD_Cu/Zn_/chaperone"/>
</dbReference>
<evidence type="ECO:0000313" key="5">
    <source>
        <dbReference type="EMBL" id="ACT19095.1"/>
    </source>
</evidence>
<dbReference type="GO" id="GO:0004784">
    <property type="term" value="F:superoxide dismutase activity"/>
    <property type="evidence" value="ECO:0007669"/>
    <property type="project" value="UniProtKB-EC"/>
</dbReference>
<comment type="similarity">
    <text evidence="1 2">Belongs to the Cu-Zn superoxide dismutase family.</text>
</comment>
<feature type="chain" id="PRO_5002964489" description="Superoxide dismutase [Cu-Zn]" evidence="3">
    <location>
        <begin position="23"/>
        <end position="175"/>
    </location>
</feature>
<keyword evidence="2 5" id="KW-0560">Oxidoreductase</keyword>
<dbReference type="GO" id="GO:0005507">
    <property type="term" value="F:copper ion binding"/>
    <property type="evidence" value="ECO:0007669"/>
    <property type="project" value="InterPro"/>
</dbReference>
<dbReference type="eggNOG" id="COG2032">
    <property type="taxonomic scope" value="Bacteria"/>
</dbReference>
<keyword evidence="2" id="KW-0186">Copper</keyword>
<dbReference type="HOGENOM" id="CLU_056632_8_1_7"/>
<dbReference type="PANTHER" id="PTHR10003">
    <property type="entry name" value="SUPEROXIDE DISMUTASE CU-ZN -RELATED"/>
    <property type="match status" value="1"/>
</dbReference>
<dbReference type="InterPro" id="IPR036423">
    <property type="entry name" value="SOD-like_Cu/Zn_dom_sf"/>
</dbReference>
<dbReference type="SUPFAM" id="SSF49329">
    <property type="entry name" value="Cu,Zn superoxide dismutase-like"/>
    <property type="match status" value="1"/>
</dbReference>
<keyword evidence="3" id="KW-0732">Signal</keyword>
<accession>C6E3A3</accession>
<evidence type="ECO:0000256" key="2">
    <source>
        <dbReference type="RuleBase" id="RU000393"/>
    </source>
</evidence>
<protein>
    <recommendedName>
        <fullName evidence="2">Superoxide dismutase [Cu-Zn]</fullName>
        <ecNumber evidence="2">1.15.1.1</ecNumber>
    </recommendedName>
</protein>
<dbReference type="KEGG" id="gem:GM21_3067"/>
<comment type="cofactor">
    <cofactor evidence="2">
        <name>Zn(2+)</name>
        <dbReference type="ChEBI" id="CHEBI:29105"/>
    </cofactor>
    <text evidence="2">Binds 1 zinc ion per subunit.</text>
</comment>
<dbReference type="Gene3D" id="2.60.40.200">
    <property type="entry name" value="Superoxide dismutase, copper/zinc binding domain"/>
    <property type="match status" value="1"/>
</dbReference>
<gene>
    <name evidence="5" type="ordered locus">GM21_3067</name>
</gene>
<comment type="catalytic activity">
    <reaction evidence="2">
        <text>2 superoxide + 2 H(+) = H2O2 + O2</text>
        <dbReference type="Rhea" id="RHEA:20696"/>
        <dbReference type="ChEBI" id="CHEBI:15378"/>
        <dbReference type="ChEBI" id="CHEBI:15379"/>
        <dbReference type="ChEBI" id="CHEBI:16240"/>
        <dbReference type="ChEBI" id="CHEBI:18421"/>
        <dbReference type="EC" id="1.15.1.1"/>
    </reaction>
</comment>
<feature type="signal peptide" evidence="3">
    <location>
        <begin position="1"/>
        <end position="22"/>
    </location>
</feature>
<dbReference type="OrthoDB" id="5431326at2"/>
<proteinExistence type="inferred from homology"/>
<dbReference type="PROSITE" id="PS00332">
    <property type="entry name" value="SOD_CU_ZN_2"/>
    <property type="match status" value="1"/>
</dbReference>
<reference evidence="5" key="1">
    <citation type="submission" date="2009-07" db="EMBL/GenBank/DDBJ databases">
        <title>Complete sequence of Geobacter sp. M21.</title>
        <authorList>
            <consortium name="US DOE Joint Genome Institute"/>
            <person name="Lucas S."/>
            <person name="Copeland A."/>
            <person name="Lapidus A."/>
            <person name="Glavina del Rio T."/>
            <person name="Dalin E."/>
            <person name="Tice H."/>
            <person name="Bruce D."/>
            <person name="Goodwin L."/>
            <person name="Pitluck S."/>
            <person name="Saunders E."/>
            <person name="Brettin T."/>
            <person name="Detter J.C."/>
            <person name="Han C."/>
            <person name="Larimer F."/>
            <person name="Land M."/>
            <person name="Hauser L."/>
            <person name="Kyrpides N."/>
            <person name="Ovchinnikova G."/>
            <person name="Lovley D."/>
        </authorList>
    </citation>
    <scope>NUCLEOTIDE SEQUENCE [LARGE SCALE GENOMIC DNA]</scope>
    <source>
        <strain evidence="5">M21</strain>
    </source>
</reference>
<dbReference type="CDD" id="cd00305">
    <property type="entry name" value="Cu-Zn_Superoxide_Dismutase"/>
    <property type="match status" value="1"/>
</dbReference>
<organism evidence="5">
    <name type="scientific">Geobacter sp. (strain M21)</name>
    <dbReference type="NCBI Taxonomy" id="443144"/>
    <lineage>
        <taxon>Bacteria</taxon>
        <taxon>Pseudomonadati</taxon>
        <taxon>Thermodesulfobacteriota</taxon>
        <taxon>Desulfuromonadia</taxon>
        <taxon>Geobacterales</taxon>
        <taxon>Geobacteraceae</taxon>
        <taxon>Geobacter</taxon>
    </lineage>
</organism>
<dbReference type="Pfam" id="PF00080">
    <property type="entry name" value="Sod_Cu"/>
    <property type="match status" value="1"/>
</dbReference>
<dbReference type="EC" id="1.15.1.1" evidence="2"/>
<dbReference type="InterPro" id="IPR001424">
    <property type="entry name" value="SOD_Cu_Zn_dom"/>
</dbReference>
<dbReference type="STRING" id="443144.GM21_3067"/>
<keyword evidence="2" id="KW-0862">Zinc</keyword>
<comment type="cofactor">
    <cofactor evidence="2">
        <name>Cu cation</name>
        <dbReference type="ChEBI" id="CHEBI:23378"/>
    </cofactor>
    <text evidence="2">Binds 1 copper ion per subunit.</text>
</comment>
<evidence type="ECO:0000256" key="3">
    <source>
        <dbReference type="SAM" id="SignalP"/>
    </source>
</evidence>
<evidence type="ECO:0000259" key="4">
    <source>
        <dbReference type="Pfam" id="PF00080"/>
    </source>
</evidence>
<sequence length="175" mass="18030">MLKGNTCATFIALCLFTGTAHAMSHVKARAEIRDASGKTVGTATFTEQKEGVKVEIAVSGLPPGQHGFHIHENGTCLPPDFKSAGGHFNPFKKHHGSDNPAGKHAGDFPNLEVKDDGTAKTTVVAAGATLRKGPGSLLKPGGTAIVIHANPDDYQSDPAGNAGDRVACGVIVKAK</sequence>